<sequence length="169" mass="17860">MPILYIRSTYVFCIFTRLLQSKTVTMARLFVACVLAVSVACVASFQQSVQWGGMGGGFGPIACVASYQQNILWGRGLSGNPSGFGGGRYGNQGSLDYGSSHAFGGGLGGLSVYGNGEGDNGDSFGFGGPYSSNSDRRYRNTHGGAGGLGSDFVGSWFGQQQQQQRQFDW</sequence>
<keyword evidence="2" id="KW-1185">Reference proteome</keyword>
<comment type="caution">
    <text evidence="1">The sequence shown here is derived from an EMBL/GenBank/DDBJ whole genome shotgun (WGS) entry which is preliminary data.</text>
</comment>
<evidence type="ECO:0000313" key="2">
    <source>
        <dbReference type="Proteomes" id="UP000821865"/>
    </source>
</evidence>
<evidence type="ECO:0000313" key="1">
    <source>
        <dbReference type="EMBL" id="KAH7949842.1"/>
    </source>
</evidence>
<dbReference type="Proteomes" id="UP000821865">
    <property type="component" value="Chromosome 5"/>
</dbReference>
<gene>
    <name evidence="1" type="ORF">HPB49_016131</name>
</gene>
<proteinExistence type="predicted"/>
<name>A0ACB8CS46_DERSI</name>
<accession>A0ACB8CS46</accession>
<protein>
    <submittedName>
        <fullName evidence="1">Uncharacterized protein</fullName>
    </submittedName>
</protein>
<reference evidence="1" key="1">
    <citation type="submission" date="2020-05" db="EMBL/GenBank/DDBJ databases">
        <title>Large-scale comparative analyses of tick genomes elucidate their genetic diversity and vector capacities.</title>
        <authorList>
            <person name="Jia N."/>
            <person name="Wang J."/>
            <person name="Shi W."/>
            <person name="Du L."/>
            <person name="Sun Y."/>
            <person name="Zhan W."/>
            <person name="Jiang J."/>
            <person name="Wang Q."/>
            <person name="Zhang B."/>
            <person name="Ji P."/>
            <person name="Sakyi L.B."/>
            <person name="Cui X."/>
            <person name="Yuan T."/>
            <person name="Jiang B."/>
            <person name="Yang W."/>
            <person name="Lam T.T.-Y."/>
            <person name="Chang Q."/>
            <person name="Ding S."/>
            <person name="Wang X."/>
            <person name="Zhu J."/>
            <person name="Ruan X."/>
            <person name="Zhao L."/>
            <person name="Wei J."/>
            <person name="Que T."/>
            <person name="Du C."/>
            <person name="Cheng J."/>
            <person name="Dai P."/>
            <person name="Han X."/>
            <person name="Huang E."/>
            <person name="Gao Y."/>
            <person name="Liu J."/>
            <person name="Shao H."/>
            <person name="Ye R."/>
            <person name="Li L."/>
            <person name="Wei W."/>
            <person name="Wang X."/>
            <person name="Wang C."/>
            <person name="Yang T."/>
            <person name="Huo Q."/>
            <person name="Li W."/>
            <person name="Guo W."/>
            <person name="Chen H."/>
            <person name="Zhou L."/>
            <person name="Ni X."/>
            <person name="Tian J."/>
            <person name="Zhou Y."/>
            <person name="Sheng Y."/>
            <person name="Liu T."/>
            <person name="Pan Y."/>
            <person name="Xia L."/>
            <person name="Li J."/>
            <person name="Zhao F."/>
            <person name="Cao W."/>
        </authorList>
    </citation>
    <scope>NUCLEOTIDE SEQUENCE</scope>
    <source>
        <strain evidence="1">Dsil-2018</strain>
    </source>
</reference>
<dbReference type="EMBL" id="CM023474">
    <property type="protein sequence ID" value="KAH7949842.1"/>
    <property type="molecule type" value="Genomic_DNA"/>
</dbReference>
<organism evidence="1 2">
    <name type="scientific">Dermacentor silvarum</name>
    <name type="common">Tick</name>
    <dbReference type="NCBI Taxonomy" id="543639"/>
    <lineage>
        <taxon>Eukaryota</taxon>
        <taxon>Metazoa</taxon>
        <taxon>Ecdysozoa</taxon>
        <taxon>Arthropoda</taxon>
        <taxon>Chelicerata</taxon>
        <taxon>Arachnida</taxon>
        <taxon>Acari</taxon>
        <taxon>Parasitiformes</taxon>
        <taxon>Ixodida</taxon>
        <taxon>Ixodoidea</taxon>
        <taxon>Ixodidae</taxon>
        <taxon>Rhipicephalinae</taxon>
        <taxon>Dermacentor</taxon>
    </lineage>
</organism>